<evidence type="ECO:0000259" key="7">
    <source>
        <dbReference type="Pfam" id="PF19408"/>
    </source>
</evidence>
<accession>A0ABP8FHU7</accession>
<protein>
    <recommendedName>
        <fullName evidence="10">Por secretion system C-terminal sorting domain-containing protein</fullName>
    </recommendedName>
</protein>
<dbReference type="SUPFAM" id="SSF117281">
    <property type="entry name" value="Kelch motif"/>
    <property type="match status" value="1"/>
</dbReference>
<dbReference type="InterPro" id="IPR026444">
    <property type="entry name" value="Secre_tail"/>
</dbReference>
<dbReference type="InterPro" id="IPR044023">
    <property type="entry name" value="Ig_7"/>
</dbReference>
<evidence type="ECO:0000256" key="2">
    <source>
        <dbReference type="ARBA" id="ARBA00022737"/>
    </source>
</evidence>
<dbReference type="PANTHER" id="PTHR45632">
    <property type="entry name" value="LD33804P"/>
    <property type="match status" value="1"/>
</dbReference>
<keyword evidence="1" id="KW-0880">Kelch repeat</keyword>
<dbReference type="Pfam" id="PF19081">
    <property type="entry name" value="Ig_7"/>
    <property type="match status" value="1"/>
</dbReference>
<evidence type="ECO:0000259" key="4">
    <source>
        <dbReference type="Pfam" id="PF18887"/>
    </source>
</evidence>
<proteinExistence type="predicted"/>
<dbReference type="SUPFAM" id="SSF50965">
    <property type="entry name" value="Galactose oxidase, central domain"/>
    <property type="match status" value="1"/>
</dbReference>
<gene>
    <name evidence="8" type="ORF">GCM10023183_17140</name>
</gene>
<organism evidence="8 9">
    <name type="scientific">Nibribacter koreensis</name>
    <dbReference type="NCBI Taxonomy" id="1084519"/>
    <lineage>
        <taxon>Bacteria</taxon>
        <taxon>Pseudomonadati</taxon>
        <taxon>Bacteroidota</taxon>
        <taxon>Cytophagia</taxon>
        <taxon>Cytophagales</taxon>
        <taxon>Hymenobacteraceae</taxon>
        <taxon>Nibribacter</taxon>
    </lineage>
</organism>
<dbReference type="Pfam" id="PF19408">
    <property type="entry name" value="PKD_6"/>
    <property type="match status" value="1"/>
</dbReference>
<dbReference type="InterPro" id="IPR045829">
    <property type="entry name" value="PKD_6"/>
</dbReference>
<evidence type="ECO:0000259" key="5">
    <source>
        <dbReference type="Pfam" id="PF18962"/>
    </source>
</evidence>
<dbReference type="InterPro" id="IPR043772">
    <property type="entry name" value="MBG_3"/>
</dbReference>
<feature type="signal peptide" evidence="3">
    <location>
        <begin position="1"/>
        <end position="20"/>
    </location>
</feature>
<comment type="caution">
    <text evidence="8">The sequence shown here is derived from an EMBL/GenBank/DDBJ whole genome shotgun (WGS) entry which is preliminary data.</text>
</comment>
<evidence type="ECO:0000256" key="3">
    <source>
        <dbReference type="SAM" id="SignalP"/>
    </source>
</evidence>
<feature type="domain" description="Ig-like" evidence="6">
    <location>
        <begin position="815"/>
        <end position="892"/>
    </location>
</feature>
<feature type="domain" description="PKD-like" evidence="7">
    <location>
        <begin position="910"/>
        <end position="972"/>
    </location>
</feature>
<dbReference type="InterPro" id="IPR015915">
    <property type="entry name" value="Kelch-typ_b-propeller"/>
</dbReference>
<evidence type="ECO:0000256" key="1">
    <source>
        <dbReference type="ARBA" id="ARBA00022441"/>
    </source>
</evidence>
<evidence type="ECO:0008006" key="10">
    <source>
        <dbReference type="Google" id="ProtNLM"/>
    </source>
</evidence>
<dbReference type="EMBL" id="BAABGX010000002">
    <property type="protein sequence ID" value="GAA4304053.1"/>
    <property type="molecule type" value="Genomic_DNA"/>
</dbReference>
<feature type="domain" description="Secretion system C-terminal sorting" evidence="5">
    <location>
        <begin position="1157"/>
        <end position="1219"/>
    </location>
</feature>
<dbReference type="Gene3D" id="2.120.10.80">
    <property type="entry name" value="Kelch-type beta propeller"/>
    <property type="match status" value="3"/>
</dbReference>
<dbReference type="Pfam" id="PF24681">
    <property type="entry name" value="Kelch_KLHDC2_KLHL20_DRC7"/>
    <property type="match status" value="1"/>
</dbReference>
<feature type="domain" description="MBG" evidence="4">
    <location>
        <begin position="1073"/>
        <end position="1142"/>
    </location>
</feature>
<dbReference type="Pfam" id="PF18962">
    <property type="entry name" value="Por_Secre_tail"/>
    <property type="match status" value="1"/>
</dbReference>
<keyword evidence="9" id="KW-1185">Reference proteome</keyword>
<keyword evidence="3" id="KW-0732">Signal</keyword>
<reference evidence="9" key="1">
    <citation type="journal article" date="2019" name="Int. J. Syst. Evol. Microbiol.">
        <title>The Global Catalogue of Microorganisms (GCM) 10K type strain sequencing project: providing services to taxonomists for standard genome sequencing and annotation.</title>
        <authorList>
            <consortium name="The Broad Institute Genomics Platform"/>
            <consortium name="The Broad Institute Genome Sequencing Center for Infectious Disease"/>
            <person name="Wu L."/>
            <person name="Ma J."/>
        </authorList>
    </citation>
    <scope>NUCLEOTIDE SEQUENCE [LARGE SCALE GENOMIC DNA]</scope>
    <source>
        <strain evidence="9">JCM 17917</strain>
    </source>
</reference>
<dbReference type="InterPro" id="IPR011043">
    <property type="entry name" value="Gal_Oxase/kelch_b-propeller"/>
</dbReference>
<dbReference type="PANTHER" id="PTHR45632:SF3">
    <property type="entry name" value="KELCH-LIKE PROTEIN 32"/>
    <property type="match status" value="1"/>
</dbReference>
<keyword evidence="2" id="KW-0677">Repeat</keyword>
<dbReference type="Proteomes" id="UP001501844">
    <property type="component" value="Unassembled WGS sequence"/>
</dbReference>
<evidence type="ECO:0000313" key="8">
    <source>
        <dbReference type="EMBL" id="GAA4304053.1"/>
    </source>
</evidence>
<evidence type="ECO:0000259" key="6">
    <source>
        <dbReference type="Pfam" id="PF19081"/>
    </source>
</evidence>
<dbReference type="Pfam" id="PF18887">
    <property type="entry name" value="MBG_3"/>
    <property type="match status" value="1"/>
</dbReference>
<sequence>MKIKFTLTVFLLLQVIYCSAQIGSFTSKKSLGYDMIAREAASMVSLNNKLYILGGYNTSGGPRDLTEYNPATGELKKLKNLGTGPSNPLREKTMFVVKGKIYNFSGYGTGVSVYDPAQNTWTEARGLLDAGLIPDAGFVINDTIFLTSQSSNNFYSYNIVSNTFTKRATLPGPTTTRIGTIAFEINGKGYWGTGTNGSALYNDFYEYDPLGDIWTPKASLPAPFRYGSGASVNGKGYAGLGEGPYNNITFRNMQYWYEYNPTTNTWAKKQNLMNVSDVSIASPYHIKQAAIASLSGDLYLFGGNRSDLSTIYTDNLYKFSPASNTWAVVNHDLGKNRTSAIGFYSNGKIYTGGGNDSEPLLDFWEYDLVTDQWGAKSGLTSTFSERAVTEINGKGYAVGGYDATMPAGSTYNNYTDSLLEYNMSTNSWTTKAPFPGGKRTRMVAMAYNGKLYAGTGVNANGHNNSKDFYEYNPGTNAWKRLADLPYEWNVGTEFKSFVVGDTAYLFNDTYANLFVYKYAFATNTWTKKDLAEVAIQHTFTFKGKGYIIYYIPFSYSTPYGTLAEFNPATNTFRDILSMPFETAGQLVVPTDNSIYFGFGQYNFMQTGVARSNVWKELKFDAEVSKQLGVFTSKSQNTDNTCGPFLGANVFQSLYDQEGKLFATLNTGNSSSTRSLCMEVNSLDPLQPYRTAVGRFGQIYNEKVMFFNRSLLIDGGVQGGGGRIFTTAAELNRFVQAFNTAHGTSKTLNDIRIISYFEYPKNDHDPLNNLQNSDYYDVLVPTIHTYGADRYLEFFNTANESARGEIYITLSIDATPPAPTVTSPVILCQNQTATALTATGTALKWYTSASGGTGSTSAPTPGTAMVGTTSYWVSQTKDNTESARAKIDVTVNPLPGALTGSNTWPSTVPYNVATTFAVNAQAGATSYTWTVPAGFVINAGQGTTSIQVTPTSPGVTGEITVRAGNTCGQGPALSKTVTVGKATPTITFANVSRIYSPSTFALAATSNSTGAITYTVVEEQTTAYPGNITLSGTGNATVQVVKSGKVKVKANVAETASYLAGSKEMELTIAKAAATITLSNLEQQHNGQPRPVTVVTNPAGLPTTVRYNGSATVPSAVGTYAVTASITDDNYQGEATANLVIKNLTASADEVMIRSVSLYPNPTTGRSILELKNGLAVTVTITDLAGKEIMPQTTVKGQLDINLEGKARGVYLVKVHSETRGTLTFKVYKQ</sequence>
<name>A0ABP8FHU7_9BACT</name>
<dbReference type="NCBIfam" id="TIGR04183">
    <property type="entry name" value="Por_Secre_tail"/>
    <property type="match status" value="1"/>
</dbReference>
<feature type="chain" id="PRO_5046611469" description="Por secretion system C-terminal sorting domain-containing protein" evidence="3">
    <location>
        <begin position="21"/>
        <end position="1229"/>
    </location>
</feature>
<evidence type="ECO:0000313" key="9">
    <source>
        <dbReference type="Proteomes" id="UP001501844"/>
    </source>
</evidence>